<evidence type="ECO:0000256" key="1">
    <source>
        <dbReference type="SAM" id="MobiDB-lite"/>
    </source>
</evidence>
<dbReference type="Pfam" id="PF13649">
    <property type="entry name" value="Methyltransf_25"/>
    <property type="match status" value="1"/>
</dbReference>
<feature type="region of interest" description="Disordered" evidence="1">
    <location>
        <begin position="143"/>
        <end position="246"/>
    </location>
</feature>
<evidence type="ECO:0000313" key="4">
    <source>
        <dbReference type="Proteomes" id="UP000297299"/>
    </source>
</evidence>
<dbReference type="AlphaFoldDB" id="A0A4Y8D5D1"/>
<feature type="domain" description="Methyltransferase" evidence="2">
    <location>
        <begin position="300"/>
        <end position="400"/>
    </location>
</feature>
<feature type="compositionally biased region" description="Low complexity" evidence="1">
    <location>
        <begin position="196"/>
        <end position="218"/>
    </location>
</feature>
<dbReference type="OrthoDB" id="2013972at2759"/>
<accession>A0A4Y8D5D1</accession>
<feature type="compositionally biased region" description="Basic and acidic residues" evidence="1">
    <location>
        <begin position="219"/>
        <end position="230"/>
    </location>
</feature>
<feature type="compositionally biased region" description="Polar residues" evidence="1">
    <location>
        <begin position="23"/>
        <end position="34"/>
    </location>
</feature>
<dbReference type="Proteomes" id="UP000297299">
    <property type="component" value="Unassembled WGS sequence"/>
</dbReference>
<dbReference type="InterPro" id="IPR029063">
    <property type="entry name" value="SAM-dependent_MTases_sf"/>
</dbReference>
<feature type="compositionally biased region" description="Low complexity" evidence="1">
    <location>
        <begin position="106"/>
        <end position="123"/>
    </location>
</feature>
<feature type="compositionally biased region" description="Basic and acidic residues" evidence="1">
    <location>
        <begin position="527"/>
        <end position="540"/>
    </location>
</feature>
<dbReference type="STRING" id="38488.A0A4Y8D5D1"/>
<dbReference type="CDD" id="cd02440">
    <property type="entry name" value="AdoMet_MTases"/>
    <property type="match status" value="1"/>
</dbReference>
<keyword evidence="4" id="KW-1185">Reference proteome</keyword>
<comment type="caution">
    <text evidence="3">The sequence shown here is derived from an EMBL/GenBank/DDBJ whole genome shotgun (WGS) entry which is preliminary data.</text>
</comment>
<dbReference type="EMBL" id="PHWZ01000142">
    <property type="protein sequence ID" value="TEY64861.1"/>
    <property type="molecule type" value="Genomic_DNA"/>
</dbReference>
<feature type="region of interest" description="Disordered" evidence="1">
    <location>
        <begin position="1"/>
        <end position="127"/>
    </location>
</feature>
<gene>
    <name evidence="3" type="ORF">BOTCAL_0142g00180</name>
</gene>
<sequence length="619" mass="68537">MSEAAFFYNTTVQKPDRSKPPSAHTNISIHSQAQPVRLFSKGRSRSQSKSSSQRNEVSLQLDSDHPVPPLNLHQIHSSPPTLVGTPISRSDNHKNNDPFSEELINTKTTTRLTSTSTSTSTTTPAGIVGVGMLSTPLLDYKHSANQSNKARAASEAKAKRKSSSTSGHSSHSIKNASGVERYACTNSAVHQQRGASDSVGRSSSISSTTCSSSISKINSLERDRDRDRDPFGSSSPEALMAQPFTKRNGRRYLRDPSLAYPLPCDLPEIHRQTLRTMLLCQVFNGPTCSSAFNNRPPKRVLEIACGTGFWSVMCHKHFSHKGHSSIQFTGIDIAPLAPRMDADDDMNWRFVQHDLRKTPLPFRDEEFSLIMVKDISMAQSTKDNPQSLMDEYLRILKPGGTLEIWDGDHTIRMLLSHTPPAAKDKDNSAQALKQIHTNAMGAYTITPQTPLATPQNQYLIDYNTWIDKALDARDLPTMPCTNIQPVLLQEAAVLEKIESRRLAIPLGEVRWEREGVGGSTTSLNGLHESKGKSKELDRKHLTPGQAALRRTALMGIIQMIESLEPLLKEASGKSMDEWDRWCGNMMTDLLKNNGTSWGECLEVGAWWAKKKDPKSDSNT</sequence>
<organism evidence="3 4">
    <name type="scientific">Botryotinia calthae</name>
    <dbReference type="NCBI Taxonomy" id="38488"/>
    <lineage>
        <taxon>Eukaryota</taxon>
        <taxon>Fungi</taxon>
        <taxon>Dikarya</taxon>
        <taxon>Ascomycota</taxon>
        <taxon>Pezizomycotina</taxon>
        <taxon>Leotiomycetes</taxon>
        <taxon>Helotiales</taxon>
        <taxon>Sclerotiniaceae</taxon>
        <taxon>Botryotinia</taxon>
    </lineage>
</organism>
<dbReference type="PANTHER" id="PTHR43591">
    <property type="entry name" value="METHYLTRANSFERASE"/>
    <property type="match status" value="1"/>
</dbReference>
<evidence type="ECO:0000313" key="3">
    <source>
        <dbReference type="EMBL" id="TEY64861.1"/>
    </source>
</evidence>
<reference evidence="3 4" key="1">
    <citation type="submission" date="2017-11" db="EMBL/GenBank/DDBJ databases">
        <title>Comparative genomics of Botrytis spp.</title>
        <authorList>
            <person name="Valero-Jimenez C.A."/>
            <person name="Tapia P."/>
            <person name="Veloso J."/>
            <person name="Silva-Moreno E."/>
            <person name="Staats M."/>
            <person name="Valdes J.H."/>
            <person name="Van Kan J.A.L."/>
        </authorList>
    </citation>
    <scope>NUCLEOTIDE SEQUENCE [LARGE SCALE GENOMIC DNA]</scope>
    <source>
        <strain evidence="3 4">MUCL2830</strain>
    </source>
</reference>
<feature type="region of interest" description="Disordered" evidence="1">
    <location>
        <begin position="517"/>
        <end position="540"/>
    </location>
</feature>
<feature type="compositionally biased region" description="Low complexity" evidence="1">
    <location>
        <begin position="163"/>
        <end position="172"/>
    </location>
</feature>
<dbReference type="InterPro" id="IPR041698">
    <property type="entry name" value="Methyltransf_25"/>
</dbReference>
<proteinExistence type="predicted"/>
<name>A0A4Y8D5D1_9HELO</name>
<protein>
    <recommendedName>
        <fullName evidence="2">Methyltransferase domain-containing protein</fullName>
    </recommendedName>
</protein>
<dbReference type="SUPFAM" id="SSF53335">
    <property type="entry name" value="S-adenosyl-L-methionine-dependent methyltransferases"/>
    <property type="match status" value="1"/>
</dbReference>
<feature type="compositionally biased region" description="Polar residues" evidence="1">
    <location>
        <begin position="184"/>
        <end position="195"/>
    </location>
</feature>
<dbReference type="Gene3D" id="3.40.50.150">
    <property type="entry name" value="Vaccinia Virus protein VP39"/>
    <property type="match status" value="1"/>
</dbReference>
<dbReference type="PANTHER" id="PTHR43591:SF50">
    <property type="entry name" value="METHYLTRANSFERASE DOMAIN-CONTAINING PROTEIN-RELATED"/>
    <property type="match status" value="1"/>
</dbReference>
<evidence type="ECO:0000259" key="2">
    <source>
        <dbReference type="Pfam" id="PF13649"/>
    </source>
</evidence>